<comment type="caution">
    <text evidence="2">The sequence shown here is derived from an EMBL/GenBank/DDBJ whole genome shotgun (WGS) entry which is preliminary data.</text>
</comment>
<dbReference type="Proteomes" id="UP000823775">
    <property type="component" value="Unassembled WGS sequence"/>
</dbReference>
<evidence type="ECO:0000256" key="1">
    <source>
        <dbReference type="SAM" id="MobiDB-lite"/>
    </source>
</evidence>
<feature type="non-terminal residue" evidence="2">
    <location>
        <position position="88"/>
    </location>
</feature>
<protein>
    <submittedName>
        <fullName evidence="2">Uncharacterized protein</fullName>
    </submittedName>
</protein>
<proteinExistence type="predicted"/>
<feature type="compositionally biased region" description="Basic and acidic residues" evidence="1">
    <location>
        <begin position="71"/>
        <end position="88"/>
    </location>
</feature>
<name>A0ABS8VK08_DATST</name>
<sequence>MREVWWHRSKGKEKREGGGLVISQLTMAGINGGSGERENIGREETVRWLWSFSVEEFDQSRRQVWVSGGRPDSERGERGRRGEGKGAA</sequence>
<dbReference type="EMBL" id="JACEIK010005269">
    <property type="protein sequence ID" value="MCE0481128.1"/>
    <property type="molecule type" value="Genomic_DNA"/>
</dbReference>
<keyword evidence="3" id="KW-1185">Reference proteome</keyword>
<gene>
    <name evidence="2" type="ORF">HAX54_038543</name>
</gene>
<evidence type="ECO:0000313" key="3">
    <source>
        <dbReference type="Proteomes" id="UP000823775"/>
    </source>
</evidence>
<feature type="region of interest" description="Disordered" evidence="1">
    <location>
        <begin position="64"/>
        <end position="88"/>
    </location>
</feature>
<accession>A0ABS8VK08</accession>
<reference evidence="2 3" key="1">
    <citation type="journal article" date="2021" name="BMC Genomics">
        <title>Datura genome reveals duplications of psychoactive alkaloid biosynthetic genes and high mutation rate following tissue culture.</title>
        <authorList>
            <person name="Rajewski A."/>
            <person name="Carter-House D."/>
            <person name="Stajich J."/>
            <person name="Litt A."/>
        </authorList>
    </citation>
    <scope>NUCLEOTIDE SEQUENCE [LARGE SCALE GENOMIC DNA]</scope>
    <source>
        <strain evidence="2">AR-01</strain>
    </source>
</reference>
<organism evidence="2 3">
    <name type="scientific">Datura stramonium</name>
    <name type="common">Jimsonweed</name>
    <name type="synonym">Common thornapple</name>
    <dbReference type="NCBI Taxonomy" id="4076"/>
    <lineage>
        <taxon>Eukaryota</taxon>
        <taxon>Viridiplantae</taxon>
        <taxon>Streptophyta</taxon>
        <taxon>Embryophyta</taxon>
        <taxon>Tracheophyta</taxon>
        <taxon>Spermatophyta</taxon>
        <taxon>Magnoliopsida</taxon>
        <taxon>eudicotyledons</taxon>
        <taxon>Gunneridae</taxon>
        <taxon>Pentapetalae</taxon>
        <taxon>asterids</taxon>
        <taxon>lamiids</taxon>
        <taxon>Solanales</taxon>
        <taxon>Solanaceae</taxon>
        <taxon>Solanoideae</taxon>
        <taxon>Datureae</taxon>
        <taxon>Datura</taxon>
    </lineage>
</organism>
<evidence type="ECO:0000313" key="2">
    <source>
        <dbReference type="EMBL" id="MCE0481128.1"/>
    </source>
</evidence>